<dbReference type="Pfam" id="PF06029">
    <property type="entry name" value="AlkA_N"/>
    <property type="match status" value="1"/>
</dbReference>
<dbReference type="GO" id="GO:0032131">
    <property type="term" value="F:alkylated DNA binding"/>
    <property type="evidence" value="ECO:0007669"/>
    <property type="project" value="TreeGrafter"/>
</dbReference>
<dbReference type="KEGG" id="tsv:DSM104635_01493"/>
<dbReference type="GO" id="GO:0005737">
    <property type="term" value="C:cytoplasm"/>
    <property type="evidence" value="ECO:0007669"/>
    <property type="project" value="TreeGrafter"/>
</dbReference>
<dbReference type="GO" id="GO:0008270">
    <property type="term" value="F:zinc ion binding"/>
    <property type="evidence" value="ECO:0007669"/>
    <property type="project" value="InterPro"/>
</dbReference>
<dbReference type="GO" id="GO:0008725">
    <property type="term" value="F:DNA-3-methyladenine glycosylase activity"/>
    <property type="evidence" value="ECO:0007669"/>
    <property type="project" value="TreeGrafter"/>
</dbReference>
<accession>A0A6I6MN02</accession>
<dbReference type="PANTHER" id="PTHR43003">
    <property type="entry name" value="DNA-3-METHYLADENINE GLYCOSYLASE"/>
    <property type="match status" value="1"/>
</dbReference>
<dbReference type="GO" id="GO:0032259">
    <property type="term" value="P:methylation"/>
    <property type="evidence" value="ECO:0007669"/>
    <property type="project" value="UniProtKB-KW"/>
</dbReference>
<dbReference type="SUPFAM" id="SSF57884">
    <property type="entry name" value="Ada DNA repair protein, N-terminal domain (N-Ada 10)"/>
    <property type="match status" value="1"/>
</dbReference>
<comment type="cofactor">
    <cofactor evidence="2">
        <name>Zn(2+)</name>
        <dbReference type="ChEBI" id="CHEBI:29105"/>
    </cofactor>
</comment>
<keyword evidence="8" id="KW-0804">Transcription</keyword>
<evidence type="ECO:0000256" key="8">
    <source>
        <dbReference type="ARBA" id="ARBA00023163"/>
    </source>
</evidence>
<evidence type="ECO:0000256" key="2">
    <source>
        <dbReference type="ARBA" id="ARBA00001947"/>
    </source>
</evidence>
<dbReference type="SMART" id="SM00478">
    <property type="entry name" value="ENDO3c"/>
    <property type="match status" value="1"/>
</dbReference>
<dbReference type="GO" id="GO:0006307">
    <property type="term" value="P:DNA alkylation repair"/>
    <property type="evidence" value="ECO:0007669"/>
    <property type="project" value="TreeGrafter"/>
</dbReference>
<keyword evidence="4" id="KW-0489">Methyltransferase</keyword>
<keyword evidence="7" id="KW-0010">Activator</keyword>
<dbReference type="EC" id="3.2.2.21" evidence="3"/>
<evidence type="ECO:0000256" key="3">
    <source>
        <dbReference type="ARBA" id="ARBA00012000"/>
    </source>
</evidence>
<evidence type="ECO:0000256" key="4">
    <source>
        <dbReference type="ARBA" id="ARBA00022603"/>
    </source>
</evidence>
<evidence type="ECO:0000256" key="5">
    <source>
        <dbReference type="ARBA" id="ARBA00022763"/>
    </source>
</evidence>
<dbReference type="GO" id="GO:0043565">
    <property type="term" value="F:sequence-specific DNA binding"/>
    <property type="evidence" value="ECO:0007669"/>
    <property type="project" value="InterPro"/>
</dbReference>
<dbReference type="Proteomes" id="UP000431269">
    <property type="component" value="Chromosome"/>
</dbReference>
<evidence type="ECO:0000313" key="11">
    <source>
        <dbReference type="EMBL" id="QGZ94666.1"/>
    </source>
</evidence>
<dbReference type="PROSITE" id="PS01124">
    <property type="entry name" value="HTH_ARAC_FAMILY_2"/>
    <property type="match status" value="1"/>
</dbReference>
<dbReference type="InterPro" id="IPR011257">
    <property type="entry name" value="DNA_glycosylase"/>
</dbReference>
<dbReference type="GO" id="GO:0003700">
    <property type="term" value="F:DNA-binding transcription factor activity"/>
    <property type="evidence" value="ECO:0007669"/>
    <property type="project" value="InterPro"/>
</dbReference>
<dbReference type="GO" id="GO:0006285">
    <property type="term" value="P:base-excision repair, AP site formation"/>
    <property type="evidence" value="ECO:0007669"/>
    <property type="project" value="TreeGrafter"/>
</dbReference>
<dbReference type="GO" id="GO:0008168">
    <property type="term" value="F:methyltransferase activity"/>
    <property type="evidence" value="ECO:0007669"/>
    <property type="project" value="UniProtKB-KW"/>
</dbReference>
<dbReference type="GO" id="GO:0043916">
    <property type="term" value="F:DNA-7-methylguanine glycosylase activity"/>
    <property type="evidence" value="ECO:0007669"/>
    <property type="project" value="TreeGrafter"/>
</dbReference>
<evidence type="ECO:0000256" key="6">
    <source>
        <dbReference type="ARBA" id="ARBA00023015"/>
    </source>
</evidence>
<dbReference type="SUPFAM" id="SSF46689">
    <property type="entry name" value="Homeodomain-like"/>
    <property type="match status" value="1"/>
</dbReference>
<keyword evidence="5" id="KW-0227">DNA damage</keyword>
<dbReference type="InterPro" id="IPR035451">
    <property type="entry name" value="Ada-like_dom_sf"/>
</dbReference>
<name>A0A6I6MN02_9CAUL</name>
<dbReference type="PANTHER" id="PTHR43003:SF13">
    <property type="entry name" value="DNA-3-METHYLADENINE GLYCOSYLASE 2"/>
    <property type="match status" value="1"/>
</dbReference>
<dbReference type="InterPro" id="IPR009057">
    <property type="entry name" value="Homeodomain-like_sf"/>
</dbReference>
<evidence type="ECO:0000313" key="12">
    <source>
        <dbReference type="Proteomes" id="UP000431269"/>
    </source>
</evidence>
<dbReference type="CDD" id="cd00056">
    <property type="entry name" value="ENDO3c"/>
    <property type="match status" value="1"/>
</dbReference>
<keyword evidence="12" id="KW-1185">Reference proteome</keyword>
<dbReference type="Gene3D" id="3.30.310.20">
    <property type="entry name" value="DNA-3-methyladenine glycosylase AlkA, N-terminal domain"/>
    <property type="match status" value="1"/>
</dbReference>
<dbReference type="InterPro" id="IPR051912">
    <property type="entry name" value="Alkylbase_DNA_Glycosylase/TA"/>
</dbReference>
<dbReference type="InterPro" id="IPR018060">
    <property type="entry name" value="HTH_AraC"/>
</dbReference>
<sequence>MVKGRATAMHIYVRIRRDVPVGSPHIPPMSLDAETCHAACEAKDRRFDGRFYVGVTSTGIYCRCICPARTPKPQNRTFWPSAAAAEAAGFRPCLLCRPERAPGLAPIDAPARLAAAAYARIEAGALEEQGLEALADGLGVTSRHLRRVMNAQFGASPIEIAQTGRLLAARRLLNETALPVTEIAFAAGFRSLRRFNATMKDRYGAPPSKMRGRKTIARGETFTVSLSPRGDYNIASIAEFLRTRALPGVELGGAKTYARTLKMGDALGWIEIGMGPKGLMLTLSENLAPHLRPLVANVRGAFDLDAEMTAVDAHLSTDAGLAKDIKREPGVRIPGALNGFETAIRAVLGQQVTVAGARTLTDRLVTKFGATLERGPEGLNRAFPDAPTLANAGAAAIAKIGLPLKRAETLHRLAVTSSSGKLPLDRGAIASGRAALAEIAGIGPWTIEYVAMRALGDPDAYPATDIALINALGRKGETLEHLKPWRGYAAIRLWRRGAKKGIRP</sequence>
<dbReference type="GO" id="GO:0032993">
    <property type="term" value="C:protein-DNA complex"/>
    <property type="evidence" value="ECO:0007669"/>
    <property type="project" value="TreeGrafter"/>
</dbReference>
<dbReference type="EMBL" id="CP047045">
    <property type="protein sequence ID" value="QGZ94666.1"/>
    <property type="molecule type" value="Genomic_DNA"/>
</dbReference>
<reference evidence="12" key="1">
    <citation type="submission" date="2019-12" db="EMBL/GenBank/DDBJ databases">
        <title>Complete genome of Terracaulis silvestris 0127_4.</title>
        <authorList>
            <person name="Vieira S."/>
            <person name="Riedel T."/>
            <person name="Sproer C."/>
            <person name="Pascual J."/>
            <person name="Boedeker C."/>
            <person name="Overmann J."/>
        </authorList>
    </citation>
    <scope>NUCLEOTIDE SEQUENCE [LARGE SCALE GENOMIC DNA]</scope>
    <source>
        <strain evidence="12">0127_4</strain>
    </source>
</reference>
<dbReference type="Gene3D" id="1.10.10.60">
    <property type="entry name" value="Homeodomain-like"/>
    <property type="match status" value="1"/>
</dbReference>
<dbReference type="SMART" id="SM00342">
    <property type="entry name" value="HTH_ARAC"/>
    <property type="match status" value="1"/>
</dbReference>
<evidence type="ECO:0000256" key="1">
    <source>
        <dbReference type="ARBA" id="ARBA00000086"/>
    </source>
</evidence>
<keyword evidence="4" id="KW-0808">Transferase</keyword>
<dbReference type="Gene3D" id="3.40.10.10">
    <property type="entry name" value="DNA Methylphosphotriester Repair Domain"/>
    <property type="match status" value="1"/>
</dbReference>
<dbReference type="Pfam" id="PF02805">
    <property type="entry name" value="Ada_Zn_binding"/>
    <property type="match status" value="1"/>
</dbReference>
<dbReference type="Pfam" id="PF12833">
    <property type="entry name" value="HTH_18"/>
    <property type="match status" value="1"/>
</dbReference>
<dbReference type="Pfam" id="PF00730">
    <property type="entry name" value="HhH-GPD"/>
    <property type="match status" value="1"/>
</dbReference>
<evidence type="ECO:0000256" key="9">
    <source>
        <dbReference type="ARBA" id="ARBA00023204"/>
    </source>
</evidence>
<gene>
    <name evidence="11" type="primary">alkA_2</name>
    <name evidence="11" type="ORF">DSM104635_01493</name>
</gene>
<organism evidence="11 12">
    <name type="scientific">Terricaulis silvestris</name>
    <dbReference type="NCBI Taxonomy" id="2686094"/>
    <lineage>
        <taxon>Bacteria</taxon>
        <taxon>Pseudomonadati</taxon>
        <taxon>Pseudomonadota</taxon>
        <taxon>Alphaproteobacteria</taxon>
        <taxon>Caulobacterales</taxon>
        <taxon>Caulobacteraceae</taxon>
        <taxon>Terricaulis</taxon>
    </lineage>
</organism>
<keyword evidence="11" id="KW-0326">Glycosidase</keyword>
<evidence type="ECO:0000256" key="7">
    <source>
        <dbReference type="ARBA" id="ARBA00023159"/>
    </source>
</evidence>
<comment type="catalytic activity">
    <reaction evidence="1">
        <text>Hydrolysis of alkylated DNA, releasing 3-methyladenine, 3-methylguanine, 7-methylguanine and 7-methyladenine.</text>
        <dbReference type="EC" id="3.2.2.21"/>
    </reaction>
</comment>
<proteinExistence type="predicted"/>
<dbReference type="SUPFAM" id="SSF55945">
    <property type="entry name" value="TATA-box binding protein-like"/>
    <property type="match status" value="1"/>
</dbReference>
<dbReference type="SMART" id="SM01009">
    <property type="entry name" value="AlkA_N"/>
    <property type="match status" value="1"/>
</dbReference>
<dbReference type="InterPro" id="IPR010316">
    <property type="entry name" value="AlkA_N"/>
</dbReference>
<dbReference type="Gene3D" id="1.10.340.30">
    <property type="entry name" value="Hypothetical protein, domain 2"/>
    <property type="match status" value="1"/>
</dbReference>
<dbReference type="InterPro" id="IPR037046">
    <property type="entry name" value="AlkA_N_sf"/>
</dbReference>
<dbReference type="InterPro" id="IPR004026">
    <property type="entry name" value="Ada_DNA_repair_Zn-bd"/>
</dbReference>
<dbReference type="InterPro" id="IPR003265">
    <property type="entry name" value="HhH-GPD_domain"/>
</dbReference>
<evidence type="ECO:0000259" key="10">
    <source>
        <dbReference type="PROSITE" id="PS01124"/>
    </source>
</evidence>
<protein>
    <recommendedName>
        <fullName evidence="3">DNA-3-methyladenine glycosylase II</fullName>
        <ecNumber evidence="3">3.2.2.21</ecNumber>
    </recommendedName>
</protein>
<dbReference type="AlphaFoldDB" id="A0A6I6MN02"/>
<keyword evidence="9" id="KW-0234">DNA repair</keyword>
<keyword evidence="6" id="KW-0805">Transcription regulation</keyword>
<feature type="domain" description="HTH araC/xylS-type" evidence="10">
    <location>
        <begin position="115"/>
        <end position="213"/>
    </location>
</feature>
<dbReference type="SUPFAM" id="SSF48150">
    <property type="entry name" value="DNA-glycosylase"/>
    <property type="match status" value="1"/>
</dbReference>
<keyword evidence="11" id="KW-0378">Hydrolase</keyword>